<accession>A0ABT9GXM1</accession>
<feature type="transmembrane region" description="Helical" evidence="1">
    <location>
        <begin position="95"/>
        <end position="115"/>
    </location>
</feature>
<dbReference type="PANTHER" id="PTHR36927">
    <property type="entry name" value="BLR4337 PROTEIN"/>
    <property type="match status" value="1"/>
</dbReference>
<organism evidence="3 4">
    <name type="scientific">Alkalimonas collagenimarina</name>
    <dbReference type="NCBI Taxonomy" id="400390"/>
    <lineage>
        <taxon>Bacteria</taxon>
        <taxon>Pseudomonadati</taxon>
        <taxon>Pseudomonadota</taxon>
        <taxon>Gammaproteobacteria</taxon>
        <taxon>Alkalimonas</taxon>
    </lineage>
</organism>
<keyword evidence="3" id="KW-0012">Acyltransferase</keyword>
<feature type="transmembrane region" description="Helical" evidence="1">
    <location>
        <begin position="357"/>
        <end position="378"/>
    </location>
</feature>
<dbReference type="InterPro" id="IPR002656">
    <property type="entry name" value="Acyl_transf_3_dom"/>
</dbReference>
<feature type="transmembrane region" description="Helical" evidence="1">
    <location>
        <begin position="399"/>
        <end position="417"/>
    </location>
</feature>
<feature type="domain" description="Acyltransferase 3" evidence="2">
    <location>
        <begin position="17"/>
        <end position="373"/>
    </location>
</feature>
<dbReference type="RefSeq" id="WP_305893035.1">
    <property type="nucleotide sequence ID" value="NZ_JAUZVZ010000007.1"/>
</dbReference>
<dbReference type="Pfam" id="PF01757">
    <property type="entry name" value="Acyl_transf_3"/>
    <property type="match status" value="1"/>
</dbReference>
<feature type="transmembrane region" description="Helical" evidence="1">
    <location>
        <begin position="193"/>
        <end position="215"/>
    </location>
</feature>
<proteinExistence type="predicted"/>
<dbReference type="InterPro" id="IPR050623">
    <property type="entry name" value="Glucan_succinyl_AcylTrfase"/>
</dbReference>
<evidence type="ECO:0000259" key="2">
    <source>
        <dbReference type="Pfam" id="PF01757"/>
    </source>
</evidence>
<comment type="caution">
    <text evidence="3">The sequence shown here is derived from an EMBL/GenBank/DDBJ whole genome shotgun (WGS) entry which is preliminary data.</text>
</comment>
<evidence type="ECO:0000313" key="3">
    <source>
        <dbReference type="EMBL" id="MDP4535768.1"/>
    </source>
</evidence>
<evidence type="ECO:0000313" key="4">
    <source>
        <dbReference type="Proteomes" id="UP001231616"/>
    </source>
</evidence>
<feature type="transmembrane region" description="Helical" evidence="1">
    <location>
        <begin position="255"/>
        <end position="274"/>
    </location>
</feature>
<keyword evidence="1" id="KW-0472">Membrane</keyword>
<dbReference type="EMBL" id="JAUZVZ010000007">
    <property type="protein sequence ID" value="MDP4535768.1"/>
    <property type="molecule type" value="Genomic_DNA"/>
</dbReference>
<gene>
    <name evidence="3" type="ORF">Q3O60_06190</name>
</gene>
<feature type="transmembrane region" description="Helical" evidence="1">
    <location>
        <begin position="165"/>
        <end position="186"/>
    </location>
</feature>
<reference evidence="3 4" key="1">
    <citation type="submission" date="2023-08" db="EMBL/GenBank/DDBJ databases">
        <authorList>
            <person name="Joshi A."/>
            <person name="Thite S."/>
        </authorList>
    </citation>
    <scope>NUCLEOTIDE SEQUENCE [LARGE SCALE GENOMIC DNA]</scope>
    <source>
        <strain evidence="3 4">AC40</strain>
    </source>
</reference>
<feature type="transmembrane region" description="Helical" evidence="1">
    <location>
        <begin position="21"/>
        <end position="40"/>
    </location>
</feature>
<dbReference type="Proteomes" id="UP001231616">
    <property type="component" value="Unassembled WGS sequence"/>
</dbReference>
<keyword evidence="1" id="KW-0812">Transmembrane</keyword>
<keyword evidence="1" id="KW-1133">Transmembrane helix</keyword>
<feature type="transmembrane region" description="Helical" evidence="1">
    <location>
        <begin position="60"/>
        <end position="83"/>
    </location>
</feature>
<evidence type="ECO:0000256" key="1">
    <source>
        <dbReference type="SAM" id="Phobius"/>
    </source>
</evidence>
<keyword evidence="3" id="KW-0808">Transferase</keyword>
<feature type="transmembrane region" description="Helical" evidence="1">
    <location>
        <begin position="331"/>
        <end position="351"/>
    </location>
</feature>
<sequence>MPVAVKTMPQPYPARRHDLDWLRVLAFGLLMLYHLGMLYVESWGYHYKSQYLSSSLEYLMLLSSPWRMFLIWFISGFALAAVLQKYLGWKSCLVFGLKRTVVLLLPLLVGLWLIVPPQLYAEMVQKDGLELSYWQFYRAFFDLQHPLFNDYQRGVWPHVDVNHLWFLRSLWTFTLLALLLTPLLYIRHLRAWLEGLFGMSLHWQLVLWSGLLLLIRYQFSGDSVRELQGLLFFLLGVLVVQLPVFWQRLSEARLWLGWFCCLNYLLLCGLYFIINQTELPPELMQGRLFALRLSFSMQGVAVTCWLLALAQRYLNRPHRYLSVANRAIFPCYLLHQTLLIVVALWLTPYALGAWLEATLVLLLTVLGSFCFVWIFWQLPWCSALVGLKTGYVFTDRQRIFGYVLGLLLVSPLALRLLL</sequence>
<name>A0ABT9GXM1_9GAMM</name>
<dbReference type="GO" id="GO:0016746">
    <property type="term" value="F:acyltransferase activity"/>
    <property type="evidence" value="ECO:0007669"/>
    <property type="project" value="UniProtKB-KW"/>
</dbReference>
<protein>
    <submittedName>
        <fullName evidence="3">Acyltransferase family protein</fullName>
    </submittedName>
</protein>
<dbReference type="PANTHER" id="PTHR36927:SF3">
    <property type="entry name" value="GLUCANS BIOSYNTHESIS PROTEIN C"/>
    <property type="match status" value="1"/>
</dbReference>
<feature type="transmembrane region" description="Helical" evidence="1">
    <location>
        <begin position="289"/>
        <end position="310"/>
    </location>
</feature>
<keyword evidence="4" id="KW-1185">Reference proteome</keyword>
<feature type="transmembrane region" description="Helical" evidence="1">
    <location>
        <begin position="227"/>
        <end position="246"/>
    </location>
</feature>